<dbReference type="EMBL" id="JWZT01000656">
    <property type="protein sequence ID" value="KII73797.1"/>
    <property type="molecule type" value="Genomic_DNA"/>
</dbReference>
<organism evidence="7 8">
    <name type="scientific">Thelohanellus kitauei</name>
    <name type="common">Myxosporean</name>
    <dbReference type="NCBI Taxonomy" id="669202"/>
    <lineage>
        <taxon>Eukaryota</taxon>
        <taxon>Metazoa</taxon>
        <taxon>Cnidaria</taxon>
        <taxon>Myxozoa</taxon>
        <taxon>Myxosporea</taxon>
        <taxon>Bivalvulida</taxon>
        <taxon>Platysporina</taxon>
        <taxon>Myxobolidae</taxon>
        <taxon>Thelohanellus</taxon>
    </lineage>
</organism>
<dbReference type="PANTHER" id="PTHR12703:SF4">
    <property type="entry name" value="TRANSMEMBRANE PROTEIN 33"/>
    <property type="match status" value="1"/>
</dbReference>
<dbReference type="OrthoDB" id="5581259at2759"/>
<comment type="subcellular location">
    <subcellularLocation>
        <location evidence="1">Membrane</location>
        <topology evidence="1">Multi-pass membrane protein</topology>
    </subcellularLocation>
</comment>
<dbReference type="GO" id="GO:0061024">
    <property type="term" value="P:membrane organization"/>
    <property type="evidence" value="ECO:0007669"/>
    <property type="project" value="TreeGrafter"/>
</dbReference>
<dbReference type="PANTHER" id="PTHR12703">
    <property type="entry name" value="TRANSMEMBRANE PROTEIN 33"/>
    <property type="match status" value="1"/>
</dbReference>
<dbReference type="GO" id="GO:0016020">
    <property type="term" value="C:membrane"/>
    <property type="evidence" value="ECO:0007669"/>
    <property type="project" value="UniProtKB-SubCell"/>
</dbReference>
<feature type="transmembrane region" description="Helical" evidence="6">
    <location>
        <begin position="23"/>
        <end position="41"/>
    </location>
</feature>
<keyword evidence="5 6" id="KW-0472">Membrane</keyword>
<evidence type="ECO:0000313" key="8">
    <source>
        <dbReference type="Proteomes" id="UP000031668"/>
    </source>
</evidence>
<comment type="similarity">
    <text evidence="2">Belongs to the PER33/POM33 family.</text>
</comment>
<proteinExistence type="inferred from homology"/>
<evidence type="ECO:0000256" key="2">
    <source>
        <dbReference type="ARBA" id="ARBA00007322"/>
    </source>
</evidence>
<dbReference type="GO" id="GO:0005783">
    <property type="term" value="C:endoplasmic reticulum"/>
    <property type="evidence" value="ECO:0007669"/>
    <property type="project" value="TreeGrafter"/>
</dbReference>
<keyword evidence="4 6" id="KW-1133">Transmembrane helix</keyword>
<dbReference type="Pfam" id="PF03661">
    <property type="entry name" value="TMEM33_Pom33"/>
    <property type="match status" value="1"/>
</dbReference>
<dbReference type="Proteomes" id="UP000031668">
    <property type="component" value="Unassembled WGS sequence"/>
</dbReference>
<evidence type="ECO:0000256" key="4">
    <source>
        <dbReference type="ARBA" id="ARBA00022989"/>
    </source>
</evidence>
<dbReference type="InterPro" id="IPR051645">
    <property type="entry name" value="PER33/POM33_regulator"/>
</dbReference>
<dbReference type="GO" id="GO:0071786">
    <property type="term" value="P:endoplasmic reticulum tubular network organization"/>
    <property type="evidence" value="ECO:0007669"/>
    <property type="project" value="TreeGrafter"/>
</dbReference>
<evidence type="ECO:0000256" key="3">
    <source>
        <dbReference type="ARBA" id="ARBA00022692"/>
    </source>
</evidence>
<reference evidence="7 8" key="1">
    <citation type="journal article" date="2014" name="Genome Biol. Evol.">
        <title>The genome of the myxosporean Thelohanellus kitauei shows adaptations to nutrient acquisition within its fish host.</title>
        <authorList>
            <person name="Yang Y."/>
            <person name="Xiong J."/>
            <person name="Zhou Z."/>
            <person name="Huo F."/>
            <person name="Miao W."/>
            <person name="Ran C."/>
            <person name="Liu Y."/>
            <person name="Zhang J."/>
            <person name="Feng J."/>
            <person name="Wang M."/>
            <person name="Wang M."/>
            <person name="Wang L."/>
            <person name="Yao B."/>
        </authorList>
    </citation>
    <scope>NUCLEOTIDE SEQUENCE [LARGE SCALE GENOMIC DNA]</scope>
    <source>
        <strain evidence="7">Wuqing</strain>
    </source>
</reference>
<feature type="transmembrane region" description="Helical" evidence="6">
    <location>
        <begin position="173"/>
        <end position="196"/>
    </location>
</feature>
<evidence type="ECO:0000313" key="7">
    <source>
        <dbReference type="EMBL" id="KII73797.1"/>
    </source>
</evidence>
<dbReference type="AlphaFoldDB" id="A0A0C2NIE1"/>
<gene>
    <name evidence="7" type="ORF">RF11_11911</name>
</gene>
<keyword evidence="3 6" id="KW-0812">Transmembrane</keyword>
<feature type="transmembrane region" description="Helical" evidence="6">
    <location>
        <begin position="110"/>
        <end position="127"/>
    </location>
</feature>
<evidence type="ECO:0000256" key="1">
    <source>
        <dbReference type="ARBA" id="ARBA00004141"/>
    </source>
</evidence>
<sequence length="248" mass="28731">MSENSEPEPVSFSDFCNKSKYDIVRFALGLATIVSFALYFLRRNEMIYNSGVWYNRCFLIYAASCAIRLHQRVQTVQLSFEYLQLLAREDSFHYLTYCISIRNLGANLSFIIPVVLFATYQNLAFFHKFLNEYLKKSTDPNAVKVCDFFQRYSTAGVARVMLTLIAVLEVSNIFYVIYLAFRLKASLFFVFLYVNFIRMRANSSRNGATRNLLLKGRTEMSKIRARVPILGIPINLIDKVMVFLLTSH</sequence>
<evidence type="ECO:0000256" key="5">
    <source>
        <dbReference type="ARBA" id="ARBA00023136"/>
    </source>
</evidence>
<evidence type="ECO:0000256" key="6">
    <source>
        <dbReference type="SAM" id="Phobius"/>
    </source>
</evidence>
<comment type="caution">
    <text evidence="7">The sequence shown here is derived from an EMBL/GenBank/DDBJ whole genome shotgun (WGS) entry which is preliminary data.</text>
</comment>
<protein>
    <submittedName>
        <fullName evidence="7">Transmembrane protein 33</fullName>
    </submittedName>
</protein>
<accession>A0A0C2NIE1</accession>
<name>A0A0C2NIE1_THEKT</name>
<dbReference type="InterPro" id="IPR005344">
    <property type="entry name" value="TMEM33/Pom33"/>
</dbReference>
<keyword evidence="8" id="KW-1185">Reference proteome</keyword>